<keyword evidence="8" id="KW-0472">Membrane</keyword>
<feature type="domain" description="ABC transporter" evidence="9">
    <location>
        <begin position="282"/>
        <end position="478"/>
    </location>
</feature>
<dbReference type="InterPro" id="IPR003439">
    <property type="entry name" value="ABC_transporter-like_ATP-bd"/>
</dbReference>
<keyword evidence="3" id="KW-0813">Transport</keyword>
<dbReference type="InterPro" id="IPR017871">
    <property type="entry name" value="ABC_transporter-like_CS"/>
</dbReference>
<dbReference type="SUPFAM" id="SSF52540">
    <property type="entry name" value="P-loop containing nucleoside triphosphate hydrolases"/>
    <property type="match status" value="2"/>
</dbReference>
<sequence>MNARNDLVIEDLHGERVGRLLGVRDLAVASADGVLLQPVSFELQAGRALTLLGETGSGKSLLAHAVMGSLPPGLRASGRLAGHGWDCEANDMRARRPLWGRELALLPQEPWFALDPLMRVDAQLAETYRWVAGESRQSAAHHAAQALRAVGLGHAARAWPTALSGGMAQRAAFAITRAGDAPILIVDEPTKGLDRIWRDDLVARLRAALEQGCAVLTITHDIGVARALGGDTMVMLDGRVVERGQTHAVLGAPSHEYTRALIAAEPAAWPRRAMPATGGEVLRASGLSKRFGDHLLFDGLELTLHASERVAVTGPSGSGKSTLGNVLLGLARPDRGSVRRADGIARVRYQKLYQDPAGAFAPHVPLGRALHDLIALHRLERAPLRPWMERLGLSPDLLERLPGAVSGGELQRFALLRALLLRPAFLFADEPTSRLDPVTQRNTIDLIVEAAQESDCALMLVTHDPDLAANVAARTLAF</sequence>
<dbReference type="RefSeq" id="WP_150082784.1">
    <property type="nucleotide sequence ID" value="NZ_VWRN01000025.1"/>
</dbReference>
<comment type="similarity">
    <text evidence="2">Belongs to the ABC transporter superfamily.</text>
</comment>
<dbReference type="GO" id="GO:0005524">
    <property type="term" value="F:ATP binding"/>
    <property type="evidence" value="ECO:0007669"/>
    <property type="project" value="UniProtKB-KW"/>
</dbReference>
<organism evidence="10 11">
    <name type="scientific">Cupriavidus cauae</name>
    <dbReference type="NCBI Taxonomy" id="2608999"/>
    <lineage>
        <taxon>Bacteria</taxon>
        <taxon>Pseudomonadati</taxon>
        <taxon>Pseudomonadota</taxon>
        <taxon>Betaproteobacteria</taxon>
        <taxon>Burkholderiales</taxon>
        <taxon>Burkholderiaceae</taxon>
        <taxon>Cupriavidus</taxon>
    </lineage>
</organism>
<protein>
    <submittedName>
        <fullName evidence="10">ABC transporter ATP-binding protein</fullName>
    </submittedName>
</protein>
<evidence type="ECO:0000256" key="6">
    <source>
        <dbReference type="ARBA" id="ARBA00022741"/>
    </source>
</evidence>
<evidence type="ECO:0000313" key="10">
    <source>
        <dbReference type="EMBL" id="KAA6127105.1"/>
    </source>
</evidence>
<keyword evidence="11" id="KW-1185">Reference proteome</keyword>
<comment type="subcellular location">
    <subcellularLocation>
        <location evidence="1">Cell inner membrane</location>
        <topology evidence="1">Peripheral membrane protein</topology>
    </subcellularLocation>
</comment>
<dbReference type="Proteomes" id="UP000324324">
    <property type="component" value="Unassembled WGS sequence"/>
</dbReference>
<dbReference type="SMART" id="SM00382">
    <property type="entry name" value="AAA"/>
    <property type="match status" value="2"/>
</dbReference>
<dbReference type="Gene3D" id="3.40.50.300">
    <property type="entry name" value="P-loop containing nucleotide triphosphate hydrolases"/>
    <property type="match status" value="2"/>
</dbReference>
<accession>A0A5M8AY30</accession>
<proteinExistence type="inferred from homology"/>
<dbReference type="InterPro" id="IPR050388">
    <property type="entry name" value="ABC_Ni/Peptide_Import"/>
</dbReference>
<dbReference type="EMBL" id="VWRN01000025">
    <property type="protein sequence ID" value="KAA6127105.1"/>
    <property type="molecule type" value="Genomic_DNA"/>
</dbReference>
<dbReference type="PANTHER" id="PTHR43297:SF7">
    <property type="entry name" value="D,D-DIPEPTIDE TRANSPORT ATP-BINDING PROTEIN DDPD-RELATED"/>
    <property type="match status" value="1"/>
</dbReference>
<evidence type="ECO:0000256" key="1">
    <source>
        <dbReference type="ARBA" id="ARBA00004417"/>
    </source>
</evidence>
<evidence type="ECO:0000256" key="7">
    <source>
        <dbReference type="ARBA" id="ARBA00022840"/>
    </source>
</evidence>
<dbReference type="InterPro" id="IPR027417">
    <property type="entry name" value="P-loop_NTPase"/>
</dbReference>
<keyword evidence="6" id="KW-0547">Nucleotide-binding</keyword>
<evidence type="ECO:0000256" key="5">
    <source>
        <dbReference type="ARBA" id="ARBA00022519"/>
    </source>
</evidence>
<keyword evidence="7 10" id="KW-0067">ATP-binding</keyword>
<keyword evidence="4" id="KW-1003">Cell membrane</keyword>
<dbReference type="GO" id="GO:0005886">
    <property type="term" value="C:plasma membrane"/>
    <property type="evidence" value="ECO:0007669"/>
    <property type="project" value="UniProtKB-SubCell"/>
</dbReference>
<feature type="domain" description="ABC transporter" evidence="9">
    <location>
        <begin position="21"/>
        <end position="262"/>
    </location>
</feature>
<evidence type="ECO:0000313" key="11">
    <source>
        <dbReference type="Proteomes" id="UP000324324"/>
    </source>
</evidence>
<comment type="caution">
    <text evidence="10">The sequence shown here is derived from an EMBL/GenBank/DDBJ whole genome shotgun (WGS) entry which is preliminary data.</text>
</comment>
<dbReference type="AlphaFoldDB" id="A0A5M8AY30"/>
<evidence type="ECO:0000256" key="3">
    <source>
        <dbReference type="ARBA" id="ARBA00022448"/>
    </source>
</evidence>
<gene>
    <name evidence="10" type="ORF">F1599_08810</name>
</gene>
<evidence type="ECO:0000256" key="8">
    <source>
        <dbReference type="ARBA" id="ARBA00023136"/>
    </source>
</evidence>
<dbReference type="Pfam" id="PF00005">
    <property type="entry name" value="ABC_tran"/>
    <property type="match status" value="2"/>
</dbReference>
<evidence type="ECO:0000256" key="4">
    <source>
        <dbReference type="ARBA" id="ARBA00022475"/>
    </source>
</evidence>
<reference evidence="10 11" key="1">
    <citation type="submission" date="2019-09" db="EMBL/GenBank/DDBJ databases">
        <title>Isolation of a novel species in the genus Cupriavidus from patients with sepsis using whole genome sequencing.</title>
        <authorList>
            <person name="Kweon O.J."/>
            <person name="Lee M.-K."/>
        </authorList>
    </citation>
    <scope>NUCLEOTIDE SEQUENCE [LARGE SCALE GENOMIC DNA]</scope>
    <source>
        <strain evidence="10 11">MKL-01</strain>
    </source>
</reference>
<evidence type="ECO:0000256" key="2">
    <source>
        <dbReference type="ARBA" id="ARBA00005417"/>
    </source>
</evidence>
<dbReference type="PROSITE" id="PS50893">
    <property type="entry name" value="ABC_TRANSPORTER_2"/>
    <property type="match status" value="2"/>
</dbReference>
<evidence type="ECO:0000259" key="9">
    <source>
        <dbReference type="PROSITE" id="PS50893"/>
    </source>
</evidence>
<dbReference type="GO" id="GO:0016887">
    <property type="term" value="F:ATP hydrolysis activity"/>
    <property type="evidence" value="ECO:0007669"/>
    <property type="project" value="InterPro"/>
</dbReference>
<keyword evidence="5" id="KW-0997">Cell inner membrane</keyword>
<dbReference type="InterPro" id="IPR003593">
    <property type="entry name" value="AAA+_ATPase"/>
</dbReference>
<dbReference type="PANTHER" id="PTHR43297">
    <property type="entry name" value="OLIGOPEPTIDE TRANSPORT ATP-BINDING PROTEIN APPD"/>
    <property type="match status" value="1"/>
</dbReference>
<dbReference type="PROSITE" id="PS00211">
    <property type="entry name" value="ABC_TRANSPORTER_1"/>
    <property type="match status" value="1"/>
</dbReference>
<name>A0A5M8AY30_9BURK</name>